<dbReference type="Proteomes" id="UP000245212">
    <property type="component" value="Unassembled WGS sequence"/>
</dbReference>
<dbReference type="GO" id="GO:0016491">
    <property type="term" value="F:oxidoreductase activity"/>
    <property type="evidence" value="ECO:0007669"/>
    <property type="project" value="UniProtKB-KW"/>
</dbReference>
<evidence type="ECO:0000259" key="2">
    <source>
        <dbReference type="Pfam" id="PF01266"/>
    </source>
</evidence>
<organism evidence="3 4">
    <name type="scientific">Corticimicrobacter populi</name>
    <dbReference type="NCBI Taxonomy" id="2175229"/>
    <lineage>
        <taxon>Bacteria</taxon>
        <taxon>Pseudomonadati</taxon>
        <taxon>Pseudomonadota</taxon>
        <taxon>Betaproteobacteria</taxon>
        <taxon>Burkholderiales</taxon>
        <taxon>Alcaligenaceae</taxon>
        <taxon>Corticimicrobacter</taxon>
    </lineage>
</organism>
<keyword evidence="4" id="KW-1185">Reference proteome</keyword>
<comment type="caution">
    <text evidence="3">The sequence shown here is derived from an EMBL/GenBank/DDBJ whole genome shotgun (WGS) entry which is preliminary data.</text>
</comment>
<dbReference type="InterPro" id="IPR006076">
    <property type="entry name" value="FAD-dep_OxRdtase"/>
</dbReference>
<dbReference type="Pfam" id="PF01266">
    <property type="entry name" value="DAO"/>
    <property type="match status" value="1"/>
</dbReference>
<name>A0A2V1K3B9_9BURK</name>
<feature type="domain" description="FAD dependent oxidoreductase" evidence="2">
    <location>
        <begin position="89"/>
        <end position="442"/>
    </location>
</feature>
<evidence type="ECO:0000256" key="1">
    <source>
        <dbReference type="ARBA" id="ARBA00023002"/>
    </source>
</evidence>
<dbReference type="AlphaFoldDB" id="A0A2V1K3B9"/>
<protein>
    <recommendedName>
        <fullName evidence="2">FAD dependent oxidoreductase domain-containing protein</fullName>
    </recommendedName>
</protein>
<dbReference type="GO" id="GO:0005737">
    <property type="term" value="C:cytoplasm"/>
    <property type="evidence" value="ECO:0007669"/>
    <property type="project" value="TreeGrafter"/>
</dbReference>
<proteinExistence type="predicted"/>
<evidence type="ECO:0000313" key="4">
    <source>
        <dbReference type="Proteomes" id="UP000245212"/>
    </source>
</evidence>
<accession>A0A2V1K3B9</accession>
<dbReference type="Gene3D" id="3.30.9.10">
    <property type="entry name" value="D-Amino Acid Oxidase, subunit A, domain 2"/>
    <property type="match status" value="1"/>
</dbReference>
<gene>
    <name evidence="3" type="ORF">DD235_00535</name>
</gene>
<dbReference type="SUPFAM" id="SSF51905">
    <property type="entry name" value="FAD/NAD(P)-binding domain"/>
    <property type="match status" value="1"/>
</dbReference>
<sequence>MVPIARLGWNCRPARCRTPPACWKPMACLSSASLTASWCLLRRLPAWRCCWWSDHMTLPWQQPVSDSYWQASDVATSVFPVLQDTVSADVVVIGAGYAGLSTALHLAREGRSVVVLEAGDIGHGGAGRNNGMVIPALTRAFPDDLRRHYGDVRGERMARFVAGSAAFTFDLIRELGIECEAVQQGWIQPAHSPGRARQAVQRARQWQALGASVSELDAAGVQALSGATEYFGGWIAHDGGHVHPLKLVRGLAAAAQAAGAQIYVQSAALKVEAALPGWQVRTAKGAVQAQRVVVTTDAYADGLFPALQHSVVPVQFYQLATSVLPESVRAQVLPGQVAISDTRGDMHFARPTVDGRLVSGGVLAVPAAWRPRLESRIRARLARVFPHLGLDWRFEHGWFGHVGITLDFLPHLHELAPGVVALTGFNGRGVALAVAAGKMLAEAAQGRSSDDLDIPRTQPKAIPLHGVVRKVATLELLRYRWRDRKEV</sequence>
<dbReference type="Gene3D" id="3.50.50.60">
    <property type="entry name" value="FAD/NAD(P)-binding domain"/>
    <property type="match status" value="1"/>
</dbReference>
<reference evidence="4" key="1">
    <citation type="submission" date="2018-05" db="EMBL/GenBank/DDBJ databases">
        <authorList>
            <person name="Li Y."/>
        </authorList>
    </citation>
    <scope>NUCLEOTIDE SEQUENCE [LARGE SCALE GENOMIC DNA]</scope>
    <source>
        <strain evidence="4">3d-2-2</strain>
    </source>
</reference>
<dbReference type="PANTHER" id="PTHR13847">
    <property type="entry name" value="SARCOSINE DEHYDROGENASE-RELATED"/>
    <property type="match status" value="1"/>
</dbReference>
<dbReference type="EMBL" id="QETA01000001">
    <property type="protein sequence ID" value="PWF24718.1"/>
    <property type="molecule type" value="Genomic_DNA"/>
</dbReference>
<keyword evidence="1" id="KW-0560">Oxidoreductase</keyword>
<dbReference type="PANTHER" id="PTHR13847:SF281">
    <property type="entry name" value="FAD DEPENDENT OXIDOREDUCTASE DOMAIN-CONTAINING PROTEIN"/>
    <property type="match status" value="1"/>
</dbReference>
<dbReference type="InterPro" id="IPR036188">
    <property type="entry name" value="FAD/NAD-bd_sf"/>
</dbReference>
<evidence type="ECO:0000313" key="3">
    <source>
        <dbReference type="EMBL" id="PWF24718.1"/>
    </source>
</evidence>